<keyword evidence="7" id="KW-0902">Two-component regulatory system</keyword>
<comment type="subcellular location">
    <subcellularLocation>
        <location evidence="2">Cell membrane</location>
    </subcellularLocation>
</comment>
<feature type="transmembrane region" description="Helical" evidence="8">
    <location>
        <begin position="66"/>
        <end position="87"/>
    </location>
</feature>
<feature type="transmembrane region" description="Helical" evidence="8">
    <location>
        <begin position="138"/>
        <end position="157"/>
    </location>
</feature>
<dbReference type="GO" id="GO:0005886">
    <property type="term" value="C:plasma membrane"/>
    <property type="evidence" value="ECO:0007669"/>
    <property type="project" value="UniProtKB-SubCell"/>
</dbReference>
<dbReference type="InterPro" id="IPR036890">
    <property type="entry name" value="HATPase_C_sf"/>
</dbReference>
<keyword evidence="6" id="KW-0418">Kinase</keyword>
<dbReference type="AlphaFoldDB" id="A0A1B7LZ27"/>
<feature type="domain" description="Histidine kinase" evidence="9">
    <location>
        <begin position="334"/>
        <end position="560"/>
    </location>
</feature>
<dbReference type="SMART" id="SM00387">
    <property type="entry name" value="HATPase_c"/>
    <property type="match status" value="1"/>
</dbReference>
<feature type="transmembrane region" description="Helical" evidence="8">
    <location>
        <begin position="33"/>
        <end position="54"/>
    </location>
</feature>
<evidence type="ECO:0000256" key="1">
    <source>
        <dbReference type="ARBA" id="ARBA00000085"/>
    </source>
</evidence>
<dbReference type="InterPro" id="IPR005467">
    <property type="entry name" value="His_kinase_dom"/>
</dbReference>
<dbReference type="EMBL" id="LXEY01000019">
    <property type="protein sequence ID" value="OAV60648.1"/>
    <property type="molecule type" value="Genomic_DNA"/>
</dbReference>
<dbReference type="OrthoDB" id="9757990at2"/>
<dbReference type="SMART" id="SM00388">
    <property type="entry name" value="HisKA"/>
    <property type="match status" value="1"/>
</dbReference>
<evidence type="ECO:0000256" key="2">
    <source>
        <dbReference type="ARBA" id="ARBA00004236"/>
    </source>
</evidence>
<evidence type="ECO:0000256" key="4">
    <source>
        <dbReference type="ARBA" id="ARBA00022553"/>
    </source>
</evidence>
<keyword evidence="11" id="KW-1185">Reference proteome</keyword>
<dbReference type="PANTHER" id="PTHR43711">
    <property type="entry name" value="TWO-COMPONENT HISTIDINE KINASE"/>
    <property type="match status" value="1"/>
</dbReference>
<dbReference type="SUPFAM" id="SSF55785">
    <property type="entry name" value="PYP-like sensor domain (PAS domain)"/>
    <property type="match status" value="1"/>
</dbReference>
<keyword evidence="8" id="KW-0812">Transmembrane</keyword>
<evidence type="ECO:0000313" key="11">
    <source>
        <dbReference type="Proteomes" id="UP000078292"/>
    </source>
</evidence>
<dbReference type="GO" id="GO:0000155">
    <property type="term" value="F:phosphorelay sensor kinase activity"/>
    <property type="evidence" value="ECO:0007669"/>
    <property type="project" value="InterPro"/>
</dbReference>
<dbReference type="SUPFAM" id="SSF55874">
    <property type="entry name" value="ATPase domain of HSP90 chaperone/DNA topoisomerase II/histidine kinase"/>
    <property type="match status" value="1"/>
</dbReference>
<comment type="caution">
    <text evidence="10">The sequence shown here is derived from an EMBL/GenBank/DDBJ whole genome shotgun (WGS) entry which is preliminary data.</text>
</comment>
<dbReference type="InterPro" id="IPR050736">
    <property type="entry name" value="Sensor_HK_Regulatory"/>
</dbReference>
<sequence length="564" mass="61788">MITSSRPAQQRKPGTFQLRIWRQRIANLAPKTLALLLQGIFCAVVLVPVVLLWFSHREGIRIPELTAGIALLLVPTVLVALTPVAMVHQLRWPSLLLPLTDLAGLGVIRWATLPDGAQLSSLALAPALWLVAQYRMRGVLLGTIAILLTISLPSLAADTVLSVADFARFAVLPITFLIVAALVLILFARLSHQHKELKRQDRLLKGVINHLNVGVLVMDAQGNDVMANPAQRYIHGLVSPEGNPDPTEAGHLIYDIDGASIPLQHRPARRVIRGESFDDVLIVAGSPTDEQRVLEVTSRIIASPDDGVESRILIFDDISDAYHEQRAQQDIIATVSHELRTPLTSILGYTDFAIETLHNVAEDDRRELEVFLTVIERNAEKLLARVEDLLLQQQSRYGNLKLNKQLLCLSALAREAVQAQQALAVERNISLELDTVHEPIIRADAQRINQVMDNLLSNALKFTPPGGRVQVRVDRDEGDGVSVPEAIFAVTDSGPGMSPKELESLFTPFYRTQSAATSTQGTGLGLSVSKGIVETHHGSIQVDSTVGEGSTFVVRLPLHEEYTS</sequence>
<evidence type="ECO:0000256" key="5">
    <source>
        <dbReference type="ARBA" id="ARBA00022679"/>
    </source>
</evidence>
<organism evidence="10 11">
    <name type="scientific">Enteractinococcus helveticum</name>
    <dbReference type="NCBI Taxonomy" id="1837282"/>
    <lineage>
        <taxon>Bacteria</taxon>
        <taxon>Bacillati</taxon>
        <taxon>Actinomycetota</taxon>
        <taxon>Actinomycetes</taxon>
        <taxon>Micrococcales</taxon>
        <taxon>Micrococcaceae</taxon>
    </lineage>
</organism>
<feature type="transmembrane region" description="Helical" evidence="8">
    <location>
        <begin position="107"/>
        <end position="131"/>
    </location>
</feature>
<dbReference type="InterPro" id="IPR003594">
    <property type="entry name" value="HATPase_dom"/>
</dbReference>
<dbReference type="STRING" id="1837282.A6F49_11935"/>
<evidence type="ECO:0000256" key="3">
    <source>
        <dbReference type="ARBA" id="ARBA00012438"/>
    </source>
</evidence>
<evidence type="ECO:0000256" key="6">
    <source>
        <dbReference type="ARBA" id="ARBA00022777"/>
    </source>
</evidence>
<feature type="transmembrane region" description="Helical" evidence="8">
    <location>
        <begin position="169"/>
        <end position="190"/>
    </location>
</feature>
<dbReference type="InterPro" id="IPR004358">
    <property type="entry name" value="Sig_transdc_His_kin-like_C"/>
</dbReference>
<dbReference type="PANTHER" id="PTHR43711:SF26">
    <property type="entry name" value="SENSOR HISTIDINE KINASE RCSC"/>
    <property type="match status" value="1"/>
</dbReference>
<evidence type="ECO:0000259" key="9">
    <source>
        <dbReference type="PROSITE" id="PS50109"/>
    </source>
</evidence>
<dbReference type="FunFam" id="3.30.565.10:FF:000006">
    <property type="entry name" value="Sensor histidine kinase WalK"/>
    <property type="match status" value="1"/>
</dbReference>
<dbReference type="PROSITE" id="PS50109">
    <property type="entry name" value="HIS_KIN"/>
    <property type="match status" value="1"/>
</dbReference>
<dbReference type="EC" id="2.7.13.3" evidence="3"/>
<keyword evidence="5" id="KW-0808">Transferase</keyword>
<proteinExistence type="predicted"/>
<dbReference type="InterPro" id="IPR035965">
    <property type="entry name" value="PAS-like_dom_sf"/>
</dbReference>
<dbReference type="Pfam" id="PF02518">
    <property type="entry name" value="HATPase_c"/>
    <property type="match status" value="1"/>
</dbReference>
<evidence type="ECO:0000313" key="10">
    <source>
        <dbReference type="EMBL" id="OAV60648.1"/>
    </source>
</evidence>
<keyword evidence="8" id="KW-0472">Membrane</keyword>
<name>A0A1B7LZ27_9MICC</name>
<dbReference type="Proteomes" id="UP000078292">
    <property type="component" value="Unassembled WGS sequence"/>
</dbReference>
<dbReference type="CDD" id="cd00082">
    <property type="entry name" value="HisKA"/>
    <property type="match status" value="1"/>
</dbReference>
<gene>
    <name evidence="10" type="ORF">A6F49_11935</name>
</gene>
<dbReference type="InterPro" id="IPR003661">
    <property type="entry name" value="HisK_dim/P_dom"/>
</dbReference>
<keyword evidence="8" id="KW-1133">Transmembrane helix</keyword>
<dbReference type="Gene3D" id="3.30.450.20">
    <property type="entry name" value="PAS domain"/>
    <property type="match status" value="1"/>
</dbReference>
<dbReference type="PRINTS" id="PR00344">
    <property type="entry name" value="BCTRLSENSOR"/>
</dbReference>
<dbReference type="SUPFAM" id="SSF47384">
    <property type="entry name" value="Homodimeric domain of signal transducing histidine kinase"/>
    <property type="match status" value="1"/>
</dbReference>
<keyword evidence="4" id="KW-0597">Phosphoprotein</keyword>
<dbReference type="CDD" id="cd00075">
    <property type="entry name" value="HATPase"/>
    <property type="match status" value="1"/>
</dbReference>
<protein>
    <recommendedName>
        <fullName evidence="3">histidine kinase</fullName>
        <ecNumber evidence="3">2.7.13.3</ecNumber>
    </recommendedName>
</protein>
<reference evidence="10 11" key="1">
    <citation type="submission" date="2016-04" db="EMBL/GenBank/DDBJ databases">
        <title>First whole genome shotgun sequence of the bacterium Enteractinococcus sp. strain UASWS1574.</title>
        <authorList>
            <person name="Crovadore J."/>
            <person name="Chablais R."/>
            <person name="Lefort F."/>
        </authorList>
    </citation>
    <scope>NUCLEOTIDE SEQUENCE [LARGE SCALE GENOMIC DNA]</scope>
    <source>
        <strain evidence="10 11">UASWS1574</strain>
    </source>
</reference>
<dbReference type="RefSeq" id="WP_043058179.1">
    <property type="nucleotide sequence ID" value="NZ_LXEY01000019.1"/>
</dbReference>
<dbReference type="Gene3D" id="1.10.287.130">
    <property type="match status" value="1"/>
</dbReference>
<dbReference type="InterPro" id="IPR036097">
    <property type="entry name" value="HisK_dim/P_sf"/>
</dbReference>
<evidence type="ECO:0000256" key="7">
    <source>
        <dbReference type="ARBA" id="ARBA00023012"/>
    </source>
</evidence>
<evidence type="ECO:0000256" key="8">
    <source>
        <dbReference type="SAM" id="Phobius"/>
    </source>
</evidence>
<dbReference type="Gene3D" id="3.30.565.10">
    <property type="entry name" value="Histidine kinase-like ATPase, C-terminal domain"/>
    <property type="match status" value="1"/>
</dbReference>
<dbReference type="Pfam" id="PF00512">
    <property type="entry name" value="HisKA"/>
    <property type="match status" value="1"/>
</dbReference>
<accession>A0A1B7LZ27</accession>
<comment type="catalytic activity">
    <reaction evidence="1">
        <text>ATP + protein L-histidine = ADP + protein N-phospho-L-histidine.</text>
        <dbReference type="EC" id="2.7.13.3"/>
    </reaction>
</comment>